<proteinExistence type="inferred from homology"/>
<dbReference type="CDD" id="cd04205">
    <property type="entry name" value="CuRO_2_LCC_like"/>
    <property type="match status" value="1"/>
</dbReference>
<dbReference type="InterPro" id="IPR008972">
    <property type="entry name" value="Cupredoxin"/>
</dbReference>
<feature type="non-terminal residue" evidence="8">
    <location>
        <position position="1"/>
    </location>
</feature>
<name>A0A8H7SIQ4_9FUNG</name>
<dbReference type="AlphaFoldDB" id="A0A8H7SIQ4"/>
<evidence type="ECO:0000259" key="7">
    <source>
        <dbReference type="Pfam" id="PF07732"/>
    </source>
</evidence>
<dbReference type="CDD" id="cd04206">
    <property type="entry name" value="CuRO_1_LCC_like"/>
    <property type="match status" value="1"/>
</dbReference>
<dbReference type="InterPro" id="IPR011707">
    <property type="entry name" value="Cu-oxidase-like_N"/>
</dbReference>
<evidence type="ECO:0000313" key="9">
    <source>
        <dbReference type="Proteomes" id="UP000613177"/>
    </source>
</evidence>
<dbReference type="Proteomes" id="UP000613177">
    <property type="component" value="Unassembled WGS sequence"/>
</dbReference>
<evidence type="ECO:0000313" key="8">
    <source>
        <dbReference type="EMBL" id="KAG2229158.1"/>
    </source>
</evidence>
<evidence type="ECO:0000259" key="6">
    <source>
        <dbReference type="Pfam" id="PF07731"/>
    </source>
</evidence>
<dbReference type="SUPFAM" id="SSF49503">
    <property type="entry name" value="Cupredoxins"/>
    <property type="match status" value="3"/>
</dbReference>
<comment type="caution">
    <text evidence="8">The sequence shown here is derived from an EMBL/GenBank/DDBJ whole genome shotgun (WGS) entry which is preliminary data.</text>
</comment>
<keyword evidence="9" id="KW-1185">Reference proteome</keyword>
<feature type="domain" description="Plastocyanin-like" evidence="6">
    <location>
        <begin position="437"/>
        <end position="523"/>
    </location>
</feature>
<reference evidence="8" key="1">
    <citation type="submission" date="2021-01" db="EMBL/GenBank/DDBJ databases">
        <title>Metabolic potential, ecology and presence of endohyphal bacteria is reflected in genomic diversity of Mucoromycotina.</title>
        <authorList>
            <person name="Muszewska A."/>
            <person name="Okrasinska A."/>
            <person name="Steczkiewicz K."/>
            <person name="Drgas O."/>
            <person name="Orlowska M."/>
            <person name="Perlinska-Lenart U."/>
            <person name="Aleksandrzak-Piekarczyk T."/>
            <person name="Szatraj K."/>
            <person name="Zielenkiewicz U."/>
            <person name="Pilsyk S."/>
            <person name="Malc E."/>
            <person name="Mieczkowski P."/>
            <person name="Kruszewska J.S."/>
            <person name="Biernat P."/>
            <person name="Pawlowska J."/>
        </authorList>
    </citation>
    <scope>NUCLEOTIDE SEQUENCE</scope>
    <source>
        <strain evidence="8">WA0000018081</strain>
    </source>
</reference>
<keyword evidence="2" id="KW-0479">Metal-binding</keyword>
<evidence type="ECO:0000256" key="1">
    <source>
        <dbReference type="ARBA" id="ARBA00010609"/>
    </source>
</evidence>
<comment type="similarity">
    <text evidence="1">Belongs to the multicopper oxidase family.</text>
</comment>
<dbReference type="Pfam" id="PF07731">
    <property type="entry name" value="Cu-oxidase_2"/>
    <property type="match status" value="1"/>
</dbReference>
<dbReference type="InterPro" id="IPR011706">
    <property type="entry name" value="Cu-oxidase_C"/>
</dbReference>
<feature type="domain" description="Plastocyanin-like" evidence="5">
    <location>
        <begin position="164"/>
        <end position="319"/>
    </location>
</feature>
<keyword evidence="3" id="KW-0560">Oxidoreductase</keyword>
<accession>A0A8H7SIQ4</accession>
<dbReference type="Gene3D" id="2.60.40.420">
    <property type="entry name" value="Cupredoxins - blue copper proteins"/>
    <property type="match status" value="3"/>
</dbReference>
<dbReference type="GO" id="GO:0016491">
    <property type="term" value="F:oxidoreductase activity"/>
    <property type="evidence" value="ECO:0007669"/>
    <property type="project" value="UniProtKB-KW"/>
</dbReference>
<evidence type="ECO:0000256" key="3">
    <source>
        <dbReference type="ARBA" id="ARBA00023002"/>
    </source>
</evidence>
<dbReference type="InterPro" id="IPR001117">
    <property type="entry name" value="Cu-oxidase_2nd"/>
</dbReference>
<protein>
    <submittedName>
        <fullName evidence="8">Uncharacterized protein</fullName>
    </submittedName>
</protein>
<dbReference type="Pfam" id="PF07732">
    <property type="entry name" value="Cu-oxidase_3"/>
    <property type="match status" value="1"/>
</dbReference>
<evidence type="ECO:0000256" key="2">
    <source>
        <dbReference type="ARBA" id="ARBA00022723"/>
    </source>
</evidence>
<sequence length="571" mass="64580">VGFLLGSIILVTNAELHKYEFNITSGVINPDCSDKGVQVPHINGQFPGPTIHVQTGDEVEILVRNQMDHFNTSLHYHGIRQIGSTEADGVPGVTQHPITPGNSYTQRFTVSQQAGTYFYHAHVGLQDDSVQGSFIVYESDTANPQKVATGELLQAGPYQYKKDLLLQLSEWWHEDLDSRQAYYTSNSFTFDHGSDSILINGRTVHNPTAAGNSDKSCQGYTTFDVEPNTTYRLRVIGANSFRTLALAVKQHNLTMIEVDGELIHPYQTSFLEITPGQRFSVLLKTGDHPVGSTFAIGTSYLWRQRGRGVTENGFGYIRYVNPTAATSEKGTTLFKPIMKWSNRKNHFDTRAEDDTEKEKYYVDLPLFPKMDEPDWLWHNLKPLADRDPILDETDVRTIHLHTSTMKMPDNTTRYLINHRHISMQSNANLVENFASFQNQTYSAASDQYNEALGTYRLSHNEVVDLVFQNTKNAIGGCLLHPWHTHGHSHYVIASGAGSYEHEVDKDIRNFENPLYKDTTVVYPSIPTEDTDGCGWTKVRLLAVRQSWLLGSSLSYHYAHASRKNDNFRRRT</sequence>
<evidence type="ECO:0000259" key="5">
    <source>
        <dbReference type="Pfam" id="PF00394"/>
    </source>
</evidence>
<keyword evidence="4" id="KW-0186">Copper</keyword>
<dbReference type="EMBL" id="JAEPRE010000302">
    <property type="protein sequence ID" value="KAG2229158.1"/>
    <property type="molecule type" value="Genomic_DNA"/>
</dbReference>
<dbReference type="GO" id="GO:0005507">
    <property type="term" value="F:copper ion binding"/>
    <property type="evidence" value="ECO:0007669"/>
    <property type="project" value="InterPro"/>
</dbReference>
<evidence type="ECO:0000256" key="4">
    <source>
        <dbReference type="ARBA" id="ARBA00023008"/>
    </source>
</evidence>
<feature type="domain" description="Plastocyanin-like" evidence="7">
    <location>
        <begin position="25"/>
        <end position="139"/>
    </location>
</feature>
<organism evidence="8 9">
    <name type="scientific">Thamnidium elegans</name>
    <dbReference type="NCBI Taxonomy" id="101142"/>
    <lineage>
        <taxon>Eukaryota</taxon>
        <taxon>Fungi</taxon>
        <taxon>Fungi incertae sedis</taxon>
        <taxon>Mucoromycota</taxon>
        <taxon>Mucoromycotina</taxon>
        <taxon>Mucoromycetes</taxon>
        <taxon>Mucorales</taxon>
        <taxon>Mucorineae</taxon>
        <taxon>Mucoraceae</taxon>
        <taxon>Thamnidium</taxon>
    </lineage>
</organism>
<dbReference type="PANTHER" id="PTHR11709">
    <property type="entry name" value="MULTI-COPPER OXIDASE"/>
    <property type="match status" value="1"/>
</dbReference>
<dbReference type="InterPro" id="IPR045087">
    <property type="entry name" value="Cu-oxidase_fam"/>
</dbReference>
<gene>
    <name evidence="8" type="ORF">INT48_003300</name>
</gene>
<dbReference type="PANTHER" id="PTHR11709:SF394">
    <property type="entry name" value="FI03373P-RELATED"/>
    <property type="match status" value="1"/>
</dbReference>
<dbReference type="Pfam" id="PF00394">
    <property type="entry name" value="Cu-oxidase"/>
    <property type="match status" value="1"/>
</dbReference>